<dbReference type="EMBL" id="JAEOAH010000033">
    <property type="protein sequence ID" value="MBK3496541.1"/>
    <property type="molecule type" value="Genomic_DNA"/>
</dbReference>
<evidence type="ECO:0000313" key="1">
    <source>
        <dbReference type="EMBL" id="MBK3496541.1"/>
    </source>
</evidence>
<organism evidence="1 2">
    <name type="scientific">Viridibacillus soli</name>
    <dbReference type="NCBI Taxonomy" id="2798301"/>
    <lineage>
        <taxon>Bacteria</taxon>
        <taxon>Bacillati</taxon>
        <taxon>Bacillota</taxon>
        <taxon>Bacilli</taxon>
        <taxon>Bacillales</taxon>
        <taxon>Caryophanaceae</taxon>
        <taxon>Viridibacillus</taxon>
    </lineage>
</organism>
<dbReference type="Pfam" id="PF04229">
    <property type="entry name" value="GrpB"/>
    <property type="match status" value="1"/>
</dbReference>
<accession>A0ABS1HAW3</accession>
<dbReference type="InterPro" id="IPR007344">
    <property type="entry name" value="GrpB/CoaE"/>
</dbReference>
<name>A0ABS1HAW3_9BACL</name>
<dbReference type="PANTHER" id="PTHR34822">
    <property type="entry name" value="GRPB DOMAIN PROTEIN (AFU_ORTHOLOGUE AFUA_1G01530)"/>
    <property type="match status" value="1"/>
</dbReference>
<protein>
    <submittedName>
        <fullName evidence="1">GrpB family protein</fullName>
    </submittedName>
</protein>
<dbReference type="InterPro" id="IPR043519">
    <property type="entry name" value="NT_sf"/>
</dbReference>
<dbReference type="Gene3D" id="3.30.460.10">
    <property type="entry name" value="Beta Polymerase, domain 2"/>
    <property type="match status" value="1"/>
</dbReference>
<dbReference type="Proteomes" id="UP000618943">
    <property type="component" value="Unassembled WGS sequence"/>
</dbReference>
<reference evidence="1 2" key="1">
    <citation type="submission" date="2020-12" db="EMBL/GenBank/DDBJ databases">
        <title>YIM B01967 draft genome.</title>
        <authorList>
            <person name="Yan X."/>
        </authorList>
    </citation>
    <scope>NUCLEOTIDE SEQUENCE [LARGE SCALE GENOMIC DNA]</scope>
    <source>
        <strain evidence="1 2">YIM B01967</strain>
    </source>
</reference>
<keyword evidence="2" id="KW-1185">Reference proteome</keyword>
<dbReference type="PANTHER" id="PTHR34822:SF1">
    <property type="entry name" value="GRPB FAMILY PROTEIN"/>
    <property type="match status" value="1"/>
</dbReference>
<proteinExistence type="predicted"/>
<sequence length="170" mass="20257">MKVRLTNYQEHWQEEFEKEATFLKSILKNIEIQFEHFGSTAVKGMKAKPVIDMIGIVKCIDDLEPFNDILLANGYDVAGEWGINGRRLYRKGGENRTHHIHMYQFDNPHIERHLVVRDYLRTHPLEVDGYNHVKTVLTSEYDDTREYSKAKKDYVNELEKRAYKWFLHKD</sequence>
<comment type="caution">
    <text evidence="1">The sequence shown here is derived from an EMBL/GenBank/DDBJ whole genome shotgun (WGS) entry which is preliminary data.</text>
</comment>
<evidence type="ECO:0000313" key="2">
    <source>
        <dbReference type="Proteomes" id="UP000618943"/>
    </source>
</evidence>
<dbReference type="RefSeq" id="WP_200749996.1">
    <property type="nucleotide sequence ID" value="NZ_JAEOAH010000033.1"/>
</dbReference>
<dbReference type="SUPFAM" id="SSF81301">
    <property type="entry name" value="Nucleotidyltransferase"/>
    <property type="match status" value="1"/>
</dbReference>
<gene>
    <name evidence="1" type="ORF">JFL43_17085</name>
</gene>